<dbReference type="EMBL" id="MWDQ01000053">
    <property type="protein sequence ID" value="OQB74021.1"/>
    <property type="molecule type" value="Genomic_DNA"/>
</dbReference>
<reference evidence="2" key="1">
    <citation type="submission" date="2017-02" db="EMBL/GenBank/DDBJ databases">
        <title>Delving into the versatile metabolic prowess of the omnipresent phylum Bacteroidetes.</title>
        <authorList>
            <person name="Nobu M.K."/>
            <person name="Mei R."/>
            <person name="Narihiro T."/>
            <person name="Kuroda K."/>
            <person name="Liu W.-T."/>
        </authorList>
    </citation>
    <scope>NUCLEOTIDE SEQUENCE</scope>
    <source>
        <strain evidence="2">ADurb.Bin131</strain>
    </source>
</reference>
<evidence type="ECO:0000256" key="1">
    <source>
        <dbReference type="ARBA" id="ARBA00022481"/>
    </source>
</evidence>
<dbReference type="AlphaFoldDB" id="A0A1V6CAT7"/>
<accession>A0A1V6CAT7</accession>
<protein>
    <submittedName>
        <fullName evidence="2">Type II secretion system protein G</fullName>
    </submittedName>
</protein>
<dbReference type="InterPro" id="IPR045584">
    <property type="entry name" value="Pilin-like"/>
</dbReference>
<dbReference type="Proteomes" id="UP000485562">
    <property type="component" value="Unassembled WGS sequence"/>
</dbReference>
<dbReference type="GO" id="GO:0015627">
    <property type="term" value="C:type II protein secretion system complex"/>
    <property type="evidence" value="ECO:0007669"/>
    <property type="project" value="InterPro"/>
</dbReference>
<evidence type="ECO:0000313" key="2">
    <source>
        <dbReference type="EMBL" id="OQB74021.1"/>
    </source>
</evidence>
<dbReference type="InterPro" id="IPR000983">
    <property type="entry name" value="Bac_GSPG_pilin"/>
</dbReference>
<keyword evidence="1" id="KW-0488">Methylation</keyword>
<dbReference type="Pfam" id="PF07963">
    <property type="entry name" value="N_methyl"/>
    <property type="match status" value="1"/>
</dbReference>
<dbReference type="Gene3D" id="3.30.700.10">
    <property type="entry name" value="Glycoprotein, Type 4 Pilin"/>
    <property type="match status" value="1"/>
</dbReference>
<dbReference type="SUPFAM" id="SSF54523">
    <property type="entry name" value="Pili subunits"/>
    <property type="match status" value="1"/>
</dbReference>
<gene>
    <name evidence="2" type="primary">xcpT_4</name>
    <name evidence="2" type="ORF">BWX89_00674</name>
</gene>
<organism evidence="2">
    <name type="scientific">candidate division TA06 bacterium ADurb.Bin131</name>
    <dbReference type="NCBI Taxonomy" id="1852827"/>
    <lineage>
        <taxon>Bacteria</taxon>
        <taxon>Bacteria division TA06</taxon>
    </lineage>
</organism>
<dbReference type="PANTHER" id="PTHR30093">
    <property type="entry name" value="GENERAL SECRETION PATHWAY PROTEIN G"/>
    <property type="match status" value="1"/>
</dbReference>
<sequence length="238" mass="26528">MKRKGFTLIELLVVIAIIAILASMLLPALGRARVRAQMTTCLSNLKQIGLAVQLYTSDYNDCWYPSKRGWPSAPSVTVGGTWYYTGFLDTLCQLKYLQGSLVYHPTSTYGTPPAGGPPNYILWYSTGCANCPCLDNRSRMNWVNGYWNDYGYNANLPITAKKLGRVPKPAQTILFCESRKGEVTPSSTTFTEIYSQSSSAQYYGYARHWQFQLCNTVFVDGHAEALTLGEYVASAYPK</sequence>
<proteinExistence type="predicted"/>
<dbReference type="GO" id="GO:0015628">
    <property type="term" value="P:protein secretion by the type II secretion system"/>
    <property type="evidence" value="ECO:0007669"/>
    <property type="project" value="InterPro"/>
</dbReference>
<comment type="caution">
    <text evidence="2">The sequence shown here is derived from an EMBL/GenBank/DDBJ whole genome shotgun (WGS) entry which is preliminary data.</text>
</comment>
<name>A0A1V6CAT7_UNCT6</name>
<dbReference type="InterPro" id="IPR012902">
    <property type="entry name" value="N_methyl_site"/>
</dbReference>
<dbReference type="PRINTS" id="PR00813">
    <property type="entry name" value="BCTERIALGSPG"/>
</dbReference>
<dbReference type="PROSITE" id="PS00409">
    <property type="entry name" value="PROKAR_NTER_METHYL"/>
    <property type="match status" value="1"/>
</dbReference>
<dbReference type="NCBIfam" id="TIGR02532">
    <property type="entry name" value="IV_pilin_GFxxxE"/>
    <property type="match status" value="1"/>
</dbReference>